<gene>
    <name evidence="1" type="ORF">UPYG_G00095170</name>
</gene>
<reference evidence="1 2" key="1">
    <citation type="submission" date="2024-06" db="EMBL/GenBank/DDBJ databases">
        <authorList>
            <person name="Pan Q."/>
            <person name="Wen M."/>
            <person name="Jouanno E."/>
            <person name="Zahm M."/>
            <person name="Klopp C."/>
            <person name="Cabau C."/>
            <person name="Louis A."/>
            <person name="Berthelot C."/>
            <person name="Parey E."/>
            <person name="Roest Crollius H."/>
            <person name="Montfort J."/>
            <person name="Robinson-Rechavi M."/>
            <person name="Bouchez O."/>
            <person name="Lampietro C."/>
            <person name="Lopez Roques C."/>
            <person name="Donnadieu C."/>
            <person name="Postlethwait J."/>
            <person name="Bobe J."/>
            <person name="Verreycken H."/>
            <person name="Guiguen Y."/>
        </authorList>
    </citation>
    <scope>NUCLEOTIDE SEQUENCE [LARGE SCALE GENOMIC DNA]</scope>
    <source>
        <strain evidence="1">Up_M1</strain>
        <tissue evidence="1">Testis</tissue>
    </source>
</reference>
<dbReference type="AlphaFoldDB" id="A0ABD0X049"/>
<name>A0ABD0X049_UMBPY</name>
<protein>
    <submittedName>
        <fullName evidence="1">Uncharacterized protein</fullName>
    </submittedName>
</protein>
<dbReference type="EMBL" id="JAGEUA010000003">
    <property type="protein sequence ID" value="KAL0992574.1"/>
    <property type="molecule type" value="Genomic_DNA"/>
</dbReference>
<keyword evidence="2" id="KW-1185">Reference proteome</keyword>
<sequence>MTPLYHSRMSHSSPSLLEGLTSHLLLPPPLLLPLHHKHLIRREEKRVKKVKRGWKSTERQIRVRKESNIEAIDTLKEFKGCEEGDV</sequence>
<evidence type="ECO:0000313" key="2">
    <source>
        <dbReference type="Proteomes" id="UP001557470"/>
    </source>
</evidence>
<dbReference type="Proteomes" id="UP001557470">
    <property type="component" value="Unassembled WGS sequence"/>
</dbReference>
<evidence type="ECO:0000313" key="1">
    <source>
        <dbReference type="EMBL" id="KAL0992574.1"/>
    </source>
</evidence>
<comment type="caution">
    <text evidence="1">The sequence shown here is derived from an EMBL/GenBank/DDBJ whole genome shotgun (WGS) entry which is preliminary data.</text>
</comment>
<organism evidence="1 2">
    <name type="scientific">Umbra pygmaea</name>
    <name type="common">Eastern mudminnow</name>
    <dbReference type="NCBI Taxonomy" id="75934"/>
    <lineage>
        <taxon>Eukaryota</taxon>
        <taxon>Metazoa</taxon>
        <taxon>Chordata</taxon>
        <taxon>Craniata</taxon>
        <taxon>Vertebrata</taxon>
        <taxon>Euteleostomi</taxon>
        <taxon>Actinopterygii</taxon>
        <taxon>Neopterygii</taxon>
        <taxon>Teleostei</taxon>
        <taxon>Protacanthopterygii</taxon>
        <taxon>Esociformes</taxon>
        <taxon>Umbridae</taxon>
        <taxon>Umbra</taxon>
    </lineage>
</organism>
<proteinExistence type="predicted"/>
<accession>A0ABD0X049</accession>